<name>A0A452XU66_AEGTS</name>
<reference evidence="2" key="2">
    <citation type="journal article" date="2017" name="Nat. Plants">
        <title>The Aegilops tauschii genome reveals multiple impacts of transposons.</title>
        <authorList>
            <person name="Zhao G."/>
            <person name="Zou C."/>
            <person name="Li K."/>
            <person name="Wang K."/>
            <person name="Li T."/>
            <person name="Gao L."/>
            <person name="Zhang X."/>
            <person name="Wang H."/>
            <person name="Yang Z."/>
            <person name="Liu X."/>
            <person name="Jiang W."/>
            <person name="Mao L."/>
            <person name="Kong X."/>
            <person name="Jiao Y."/>
            <person name="Jia J."/>
        </authorList>
    </citation>
    <scope>NUCLEOTIDE SEQUENCE [LARGE SCALE GENOMIC DNA]</scope>
    <source>
        <strain evidence="2">cv. AL8/78</strain>
    </source>
</reference>
<keyword evidence="2" id="KW-1185">Reference proteome</keyword>
<proteinExistence type="predicted"/>
<sequence length="86" mass="10271">MVFLCLKNTSSLQYDAGLLTPWRALVFWRAYLKLRDLLLHFNLLWKCSAGSSAHVKEYSSIFLRFFICLAMLMERRQQNYSRDRDC</sequence>
<dbReference type="Proteomes" id="UP000015105">
    <property type="component" value="Chromosome 1D"/>
</dbReference>
<accession>A0A452XU66</accession>
<dbReference type="Gramene" id="AET1Gv20164900.2">
    <property type="protein sequence ID" value="AET1Gv20164900.2"/>
    <property type="gene ID" value="AET1Gv20164900"/>
</dbReference>
<dbReference type="Gramene" id="AET1Gv20164900.4">
    <property type="protein sequence ID" value="AET1Gv20164900.4"/>
    <property type="gene ID" value="AET1Gv20164900"/>
</dbReference>
<organism evidence="1 2">
    <name type="scientific">Aegilops tauschii subsp. strangulata</name>
    <name type="common">Goatgrass</name>
    <dbReference type="NCBI Taxonomy" id="200361"/>
    <lineage>
        <taxon>Eukaryota</taxon>
        <taxon>Viridiplantae</taxon>
        <taxon>Streptophyta</taxon>
        <taxon>Embryophyta</taxon>
        <taxon>Tracheophyta</taxon>
        <taxon>Spermatophyta</taxon>
        <taxon>Magnoliopsida</taxon>
        <taxon>Liliopsida</taxon>
        <taxon>Poales</taxon>
        <taxon>Poaceae</taxon>
        <taxon>BOP clade</taxon>
        <taxon>Pooideae</taxon>
        <taxon>Triticodae</taxon>
        <taxon>Triticeae</taxon>
        <taxon>Triticinae</taxon>
        <taxon>Aegilops</taxon>
    </lineage>
</organism>
<reference evidence="1" key="5">
    <citation type="journal article" date="2021" name="G3 (Bethesda)">
        <title>Aegilops tauschii genome assembly Aet v5.0 features greater sequence contiguity and improved annotation.</title>
        <authorList>
            <person name="Wang L."/>
            <person name="Zhu T."/>
            <person name="Rodriguez J.C."/>
            <person name="Deal K.R."/>
            <person name="Dubcovsky J."/>
            <person name="McGuire P.E."/>
            <person name="Lux T."/>
            <person name="Spannagl M."/>
            <person name="Mayer K.F.X."/>
            <person name="Baldrich P."/>
            <person name="Meyers B.C."/>
            <person name="Huo N."/>
            <person name="Gu Y.Q."/>
            <person name="Zhou H."/>
            <person name="Devos K.M."/>
            <person name="Bennetzen J.L."/>
            <person name="Unver T."/>
            <person name="Budak H."/>
            <person name="Gulick P.J."/>
            <person name="Galiba G."/>
            <person name="Kalapos B."/>
            <person name="Nelson D.R."/>
            <person name="Li P."/>
            <person name="You F.M."/>
            <person name="Luo M.C."/>
            <person name="Dvorak J."/>
        </authorList>
    </citation>
    <scope>NUCLEOTIDE SEQUENCE [LARGE SCALE GENOMIC DNA]</scope>
    <source>
        <strain evidence="1">cv. AL8/78</strain>
    </source>
</reference>
<evidence type="ECO:0000313" key="2">
    <source>
        <dbReference type="Proteomes" id="UP000015105"/>
    </source>
</evidence>
<reference evidence="1" key="3">
    <citation type="journal article" date="2017" name="Nature">
        <title>Genome sequence of the progenitor of the wheat D genome Aegilops tauschii.</title>
        <authorList>
            <person name="Luo M.C."/>
            <person name="Gu Y.Q."/>
            <person name="Puiu D."/>
            <person name="Wang H."/>
            <person name="Twardziok S.O."/>
            <person name="Deal K.R."/>
            <person name="Huo N."/>
            <person name="Zhu T."/>
            <person name="Wang L."/>
            <person name="Wang Y."/>
            <person name="McGuire P.E."/>
            <person name="Liu S."/>
            <person name="Long H."/>
            <person name="Ramasamy R.K."/>
            <person name="Rodriguez J.C."/>
            <person name="Van S.L."/>
            <person name="Yuan L."/>
            <person name="Wang Z."/>
            <person name="Xia Z."/>
            <person name="Xiao L."/>
            <person name="Anderson O.D."/>
            <person name="Ouyang S."/>
            <person name="Liang Y."/>
            <person name="Zimin A.V."/>
            <person name="Pertea G."/>
            <person name="Qi P."/>
            <person name="Bennetzen J.L."/>
            <person name="Dai X."/>
            <person name="Dawson M.W."/>
            <person name="Muller H.G."/>
            <person name="Kugler K."/>
            <person name="Rivarola-Duarte L."/>
            <person name="Spannagl M."/>
            <person name="Mayer K.F.X."/>
            <person name="Lu F.H."/>
            <person name="Bevan M.W."/>
            <person name="Leroy P."/>
            <person name="Li P."/>
            <person name="You F.M."/>
            <person name="Sun Q."/>
            <person name="Liu Z."/>
            <person name="Lyons E."/>
            <person name="Wicker T."/>
            <person name="Salzberg S.L."/>
            <person name="Devos K.M."/>
            <person name="Dvorak J."/>
        </authorList>
    </citation>
    <scope>NUCLEOTIDE SEQUENCE [LARGE SCALE GENOMIC DNA]</scope>
    <source>
        <strain evidence="1">cv. AL8/78</strain>
    </source>
</reference>
<dbReference type="AlphaFoldDB" id="A0A452XU66"/>
<protein>
    <submittedName>
        <fullName evidence="1">Uncharacterized protein</fullName>
    </submittedName>
</protein>
<evidence type="ECO:0000313" key="1">
    <source>
        <dbReference type="EnsemblPlants" id="AET1Gv20164900.4"/>
    </source>
</evidence>
<dbReference type="EnsemblPlants" id="AET1Gv20164900.2">
    <property type="protein sequence ID" value="AET1Gv20164900.2"/>
    <property type="gene ID" value="AET1Gv20164900"/>
</dbReference>
<dbReference type="EnsemblPlants" id="AET1Gv20164900.4">
    <property type="protein sequence ID" value="AET1Gv20164900.4"/>
    <property type="gene ID" value="AET1Gv20164900"/>
</dbReference>
<reference evidence="2" key="1">
    <citation type="journal article" date="2014" name="Science">
        <title>Ancient hybridizations among the ancestral genomes of bread wheat.</title>
        <authorList>
            <consortium name="International Wheat Genome Sequencing Consortium,"/>
            <person name="Marcussen T."/>
            <person name="Sandve S.R."/>
            <person name="Heier L."/>
            <person name="Spannagl M."/>
            <person name="Pfeifer M."/>
            <person name="Jakobsen K.S."/>
            <person name="Wulff B.B."/>
            <person name="Steuernagel B."/>
            <person name="Mayer K.F."/>
            <person name="Olsen O.A."/>
        </authorList>
    </citation>
    <scope>NUCLEOTIDE SEQUENCE [LARGE SCALE GENOMIC DNA]</scope>
    <source>
        <strain evidence="2">cv. AL8/78</strain>
    </source>
</reference>
<reference evidence="1" key="4">
    <citation type="submission" date="2019-03" db="UniProtKB">
        <authorList>
            <consortium name="EnsemblPlants"/>
        </authorList>
    </citation>
    <scope>IDENTIFICATION</scope>
</reference>